<dbReference type="InterPro" id="IPR035952">
    <property type="entry name" value="Rhomboid-like_sf"/>
</dbReference>
<evidence type="ECO:0000313" key="10">
    <source>
        <dbReference type="EMBL" id="PRW20419.1"/>
    </source>
</evidence>
<evidence type="ECO:0000256" key="2">
    <source>
        <dbReference type="ARBA" id="ARBA00009045"/>
    </source>
</evidence>
<keyword evidence="11" id="KW-1185">Reference proteome</keyword>
<keyword evidence="5" id="KW-0378">Hydrolase</keyword>
<keyword evidence="7" id="KW-0472">Membrane</keyword>
<evidence type="ECO:0000256" key="8">
    <source>
        <dbReference type="SAM" id="MobiDB-lite"/>
    </source>
</evidence>
<evidence type="ECO:0000256" key="4">
    <source>
        <dbReference type="ARBA" id="ARBA00022692"/>
    </source>
</evidence>
<protein>
    <submittedName>
        <fullName evidence="10">Rhomboid mitochondrial</fullName>
    </submittedName>
</protein>
<dbReference type="PANTHER" id="PTHR43066">
    <property type="entry name" value="RHOMBOID-RELATED PROTEIN"/>
    <property type="match status" value="1"/>
</dbReference>
<comment type="similarity">
    <text evidence="2">Belongs to the peptidase S54 family.</text>
</comment>
<name>A0A2P6TCP9_CHLSO</name>
<dbReference type="EMBL" id="LHPG02000024">
    <property type="protein sequence ID" value="PRW20419.1"/>
    <property type="molecule type" value="Genomic_DNA"/>
</dbReference>
<dbReference type="Gene3D" id="1.20.1540.10">
    <property type="entry name" value="Rhomboid-like"/>
    <property type="match status" value="1"/>
</dbReference>
<proteinExistence type="inferred from homology"/>
<dbReference type="GO" id="GO:0016020">
    <property type="term" value="C:membrane"/>
    <property type="evidence" value="ECO:0007669"/>
    <property type="project" value="UniProtKB-SubCell"/>
</dbReference>
<evidence type="ECO:0000313" key="11">
    <source>
        <dbReference type="Proteomes" id="UP000239899"/>
    </source>
</evidence>
<dbReference type="AlphaFoldDB" id="A0A2P6TCP9"/>
<keyword evidence="4" id="KW-0812">Transmembrane</keyword>
<dbReference type="GO" id="GO:0004252">
    <property type="term" value="F:serine-type endopeptidase activity"/>
    <property type="evidence" value="ECO:0007669"/>
    <property type="project" value="InterPro"/>
</dbReference>
<comment type="caution">
    <text evidence="10">The sequence shown here is derived from an EMBL/GenBank/DDBJ whole genome shotgun (WGS) entry which is preliminary data.</text>
</comment>
<keyword evidence="6" id="KW-1133">Transmembrane helix</keyword>
<feature type="region of interest" description="Disordered" evidence="8">
    <location>
        <begin position="300"/>
        <end position="327"/>
    </location>
</feature>
<comment type="subcellular location">
    <subcellularLocation>
        <location evidence="1">Membrane</location>
        <topology evidence="1">Multi-pass membrane protein</topology>
    </subcellularLocation>
</comment>
<dbReference type="OrthoDB" id="10257275at2759"/>
<reference evidence="10 11" key="1">
    <citation type="journal article" date="2018" name="Plant J.">
        <title>Genome sequences of Chlorella sorokiniana UTEX 1602 and Micractinium conductrix SAG 241.80: implications to maltose excretion by a green alga.</title>
        <authorList>
            <person name="Arriola M.B."/>
            <person name="Velmurugan N."/>
            <person name="Zhang Y."/>
            <person name="Plunkett M.H."/>
            <person name="Hondzo H."/>
            <person name="Barney B.M."/>
        </authorList>
    </citation>
    <scope>NUCLEOTIDE SEQUENCE [LARGE SCALE GENOMIC DNA]</scope>
    <source>
        <strain evidence="11">UTEX 1602</strain>
    </source>
</reference>
<keyword evidence="3" id="KW-0645">Protease</keyword>
<organism evidence="10 11">
    <name type="scientific">Chlorella sorokiniana</name>
    <name type="common">Freshwater green alga</name>
    <dbReference type="NCBI Taxonomy" id="3076"/>
    <lineage>
        <taxon>Eukaryota</taxon>
        <taxon>Viridiplantae</taxon>
        <taxon>Chlorophyta</taxon>
        <taxon>core chlorophytes</taxon>
        <taxon>Trebouxiophyceae</taxon>
        <taxon>Chlorellales</taxon>
        <taxon>Chlorellaceae</taxon>
        <taxon>Chlorella clade</taxon>
        <taxon>Chlorella</taxon>
    </lineage>
</organism>
<feature type="region of interest" description="Disordered" evidence="8">
    <location>
        <begin position="1"/>
        <end position="25"/>
    </location>
</feature>
<dbReference type="Proteomes" id="UP000239899">
    <property type="component" value="Unassembled WGS sequence"/>
</dbReference>
<feature type="compositionally biased region" description="Gly residues" evidence="8">
    <location>
        <begin position="309"/>
        <end position="327"/>
    </location>
</feature>
<dbReference type="GO" id="GO:0006508">
    <property type="term" value="P:proteolysis"/>
    <property type="evidence" value="ECO:0007669"/>
    <property type="project" value="UniProtKB-KW"/>
</dbReference>
<evidence type="ECO:0000256" key="5">
    <source>
        <dbReference type="ARBA" id="ARBA00022801"/>
    </source>
</evidence>
<dbReference type="SUPFAM" id="SSF144091">
    <property type="entry name" value="Rhomboid-like"/>
    <property type="match status" value="1"/>
</dbReference>
<evidence type="ECO:0000256" key="3">
    <source>
        <dbReference type="ARBA" id="ARBA00022670"/>
    </source>
</evidence>
<feature type="compositionally biased region" description="Gly residues" evidence="8">
    <location>
        <begin position="1"/>
        <end position="12"/>
    </location>
</feature>
<feature type="region of interest" description="Disordered" evidence="8">
    <location>
        <begin position="265"/>
        <end position="286"/>
    </location>
</feature>
<gene>
    <name evidence="10" type="ORF">C2E21_9063</name>
</gene>
<evidence type="ECO:0000256" key="6">
    <source>
        <dbReference type="ARBA" id="ARBA00022989"/>
    </source>
</evidence>
<dbReference type="PANTHER" id="PTHR43066:SF1">
    <property type="entry name" value="RHOMBOID PROTEIN 2"/>
    <property type="match status" value="1"/>
</dbReference>
<accession>A0A2P6TCP9</accession>
<dbReference type="Pfam" id="PF01694">
    <property type="entry name" value="Rhomboid"/>
    <property type="match status" value="1"/>
</dbReference>
<evidence type="ECO:0000256" key="7">
    <source>
        <dbReference type="ARBA" id="ARBA00023136"/>
    </source>
</evidence>
<feature type="domain" description="Peptidase S54 rhomboid" evidence="9">
    <location>
        <begin position="92"/>
        <end position="250"/>
    </location>
</feature>
<sequence>MPPAGFPGGAFPPGGAAWPGGRRRGSWRRNDQHTLLSLGMLLAQQVAGMEHKPPLTLALVTAQVLLFLKPEGIDEVVPSIRAACLQPAAVLRGQWARLLWAPLLHADSLHLYYNMSSLLWKMSSLLWKGAQLEPRLGTLPFLRLVCELALTSQLLYIGLAVLLRQQLAPAAGWALLRSCAVGFSGVLFGLKVVLNHNSAGWSEIYGVTIPTKFAAWGELVVAQLLIPNASFFGHLCGILAGLLYVLVTSRLTVLPWGAPGGCPRRGGSSRGLGNGNGGGGRQGGGRQGGLFRWLFGGSRRQRPRTYGHGTWGGGGGGGGSGRGSQLS</sequence>
<evidence type="ECO:0000256" key="1">
    <source>
        <dbReference type="ARBA" id="ARBA00004141"/>
    </source>
</evidence>
<evidence type="ECO:0000259" key="9">
    <source>
        <dbReference type="Pfam" id="PF01694"/>
    </source>
</evidence>
<dbReference type="InterPro" id="IPR022764">
    <property type="entry name" value="Peptidase_S54_rhomboid_dom"/>
</dbReference>